<name>A0ABZ2S0X0_9BURK</name>
<dbReference type="EMBL" id="CP148753">
    <property type="protein sequence ID" value="WXR74546.1"/>
    <property type="molecule type" value="Genomic_DNA"/>
</dbReference>
<dbReference type="Pfam" id="PF15569">
    <property type="entry name" value="Imm40"/>
    <property type="match status" value="1"/>
</dbReference>
<evidence type="ECO:0000313" key="2">
    <source>
        <dbReference type="EMBL" id="WXR74546.1"/>
    </source>
</evidence>
<dbReference type="Proteomes" id="UP001456224">
    <property type="component" value="Chromosome"/>
</dbReference>
<proteinExistence type="predicted"/>
<accession>A0ABZ2S0X0</accession>
<evidence type="ECO:0000313" key="3">
    <source>
        <dbReference type="Proteomes" id="UP001456224"/>
    </source>
</evidence>
<dbReference type="RefSeq" id="WP_338880429.1">
    <property type="nucleotide sequence ID" value="NZ_CP148753.1"/>
</dbReference>
<feature type="domain" description="Immunity protein 40" evidence="1">
    <location>
        <begin position="18"/>
        <end position="98"/>
    </location>
</feature>
<evidence type="ECO:0000259" key="1">
    <source>
        <dbReference type="Pfam" id="PF15569"/>
    </source>
</evidence>
<sequence>MNNVWSPEIDAVLSVGYSLEDVGIKNWALNRSQALASIGKFESSGVAILGGDVYHLIGGRVEHTYDNWYCEKNIGESDLEFLKRSLLKAKLYIENYQVGGALFALVPLICR</sequence>
<organism evidence="2 3">
    <name type="scientific">Achromobacter veterisilvae</name>
    <dbReference type="NCBI Taxonomy" id="2069367"/>
    <lineage>
        <taxon>Bacteria</taxon>
        <taxon>Pseudomonadati</taxon>
        <taxon>Pseudomonadota</taxon>
        <taxon>Betaproteobacteria</taxon>
        <taxon>Burkholderiales</taxon>
        <taxon>Alcaligenaceae</taxon>
        <taxon>Achromobacter</taxon>
    </lineage>
</organism>
<protein>
    <submittedName>
        <fullName evidence="2">Imm40 family immunity protein</fullName>
    </submittedName>
</protein>
<gene>
    <name evidence="2" type="primary">imm40</name>
    <name evidence="2" type="ORF">WHX56_03350</name>
</gene>
<reference evidence="2 3" key="1">
    <citation type="submission" date="2024-03" db="EMBL/GenBank/DDBJ databases">
        <title>Reference genomes for the five species model microbial community.</title>
        <authorList>
            <person name="Padfield D."/>
        </authorList>
    </citation>
    <scope>NUCLEOTIDE SEQUENCE [LARGE SCALE GENOMIC DNA]</scope>
    <source>
        <strain evidence="2 3">AB1</strain>
    </source>
</reference>
<dbReference type="InterPro" id="IPR029080">
    <property type="entry name" value="Imm40"/>
</dbReference>
<keyword evidence="3" id="KW-1185">Reference proteome</keyword>